<dbReference type="AlphaFoldDB" id="A0A2U2JCR0"/>
<dbReference type="EMBL" id="QFFG01000002">
    <property type="protein sequence ID" value="PWG06105.1"/>
    <property type="molecule type" value="Genomic_DNA"/>
</dbReference>
<dbReference type="PANTHER" id="PTHR37512">
    <property type="entry name" value="TRIFUNCTIONAL NAD BIOSYNTHESIS/REGULATOR PROTEIN NADR"/>
    <property type="match status" value="1"/>
</dbReference>
<comment type="caution">
    <text evidence="2">The sequence shown here is derived from an EMBL/GenBank/DDBJ whole genome shotgun (WGS) entry which is preliminary data.</text>
</comment>
<organism evidence="2 3">
    <name type="scientific">Polaribacter aquimarinus</name>
    <dbReference type="NCBI Taxonomy" id="2100726"/>
    <lineage>
        <taxon>Bacteria</taxon>
        <taxon>Pseudomonadati</taxon>
        <taxon>Bacteroidota</taxon>
        <taxon>Flavobacteriia</taxon>
        <taxon>Flavobacteriales</taxon>
        <taxon>Flavobacteriaceae</taxon>
    </lineage>
</organism>
<name>A0A2U2JCR0_9FLAO</name>
<dbReference type="InterPro" id="IPR027417">
    <property type="entry name" value="P-loop_NTPase"/>
</dbReference>
<sequence>MEKKLKQNPINLVKVVLFGPESTGKTTLSRHLARHYNTVWAPEFAREYLQKKWNNERKTCEKDDLIPIAIGQMKLENKLAKKADKVLICDTDLLETKVYSEEFYDGFVDKVLDKAAQNNQYDLYLLTYIDTPWEEDDLRDRPEQRLEMFNAFEQSLKDHNRPYILLKGDKETRLKNAVKAIDKIISKKENLHSFSDSLHDVDMHFLHQTSINQSYENY</sequence>
<evidence type="ECO:0000313" key="2">
    <source>
        <dbReference type="EMBL" id="PWG06105.1"/>
    </source>
</evidence>
<dbReference type="PANTHER" id="PTHR37512:SF1">
    <property type="entry name" value="NADR_TTD14 AAA DOMAIN-CONTAINING PROTEIN"/>
    <property type="match status" value="1"/>
</dbReference>
<gene>
    <name evidence="2" type="ORF">DIS07_06650</name>
</gene>
<dbReference type="InterPro" id="IPR052735">
    <property type="entry name" value="NAD_biosynth-regulator"/>
</dbReference>
<evidence type="ECO:0000259" key="1">
    <source>
        <dbReference type="Pfam" id="PF13521"/>
    </source>
</evidence>
<dbReference type="SUPFAM" id="SSF52540">
    <property type="entry name" value="P-loop containing nucleoside triphosphate hydrolases"/>
    <property type="match status" value="1"/>
</dbReference>
<keyword evidence="2" id="KW-0548">Nucleotidyltransferase</keyword>
<dbReference type="GO" id="GO:0016779">
    <property type="term" value="F:nucleotidyltransferase activity"/>
    <property type="evidence" value="ECO:0007669"/>
    <property type="project" value="UniProtKB-KW"/>
</dbReference>
<reference evidence="2 3" key="1">
    <citation type="submission" date="2018-05" db="EMBL/GenBank/DDBJ databases">
        <title>Polaribacter aquimarinus sp. nov., isolated from sediment in a sediment of sea.</title>
        <authorList>
            <person name="Lu D."/>
        </authorList>
    </citation>
    <scope>NUCLEOTIDE SEQUENCE [LARGE SCALE GENOMIC DNA]</scope>
    <source>
        <strain evidence="2 3">ZY113</strain>
    </source>
</reference>
<keyword evidence="2" id="KW-0808">Transferase</keyword>
<accession>A0A2U2JCR0</accession>
<keyword evidence="3" id="KW-1185">Reference proteome</keyword>
<dbReference type="Proteomes" id="UP000245670">
    <property type="component" value="Unassembled WGS sequence"/>
</dbReference>
<evidence type="ECO:0000313" key="3">
    <source>
        <dbReference type="Proteomes" id="UP000245670"/>
    </source>
</evidence>
<proteinExistence type="predicted"/>
<feature type="domain" description="NadR/Ttd14 AAA" evidence="1">
    <location>
        <begin position="14"/>
        <end position="173"/>
    </location>
</feature>
<dbReference type="RefSeq" id="WP_109404436.1">
    <property type="nucleotide sequence ID" value="NZ_QFFG01000002.1"/>
</dbReference>
<protein>
    <submittedName>
        <fullName evidence="2">Nicotinate-nucleotide adenylyltransferase</fullName>
    </submittedName>
</protein>
<dbReference type="Pfam" id="PF13521">
    <property type="entry name" value="AAA_28"/>
    <property type="match status" value="1"/>
</dbReference>
<dbReference type="InterPro" id="IPR038727">
    <property type="entry name" value="NadR/Ttd14_AAA_dom"/>
</dbReference>
<dbReference type="OrthoDB" id="9151999at2"/>
<dbReference type="Gene3D" id="3.40.50.300">
    <property type="entry name" value="P-loop containing nucleotide triphosphate hydrolases"/>
    <property type="match status" value="1"/>
</dbReference>